<gene>
    <name evidence="1" type="ORF">CLP_2631</name>
</gene>
<comment type="caution">
    <text evidence="1">The sequence shown here is derived from an EMBL/GenBank/DDBJ whole genome shotgun (WGS) entry which is preliminary data.</text>
</comment>
<name>C4IGT7_CLOBU</name>
<dbReference type="HOGENOM" id="CLU_3181967_0_0_9"/>
<organism evidence="1 2">
    <name type="scientific">Clostridium butyricum E4 str. BoNT E BL5262</name>
    <dbReference type="NCBI Taxonomy" id="632245"/>
    <lineage>
        <taxon>Bacteria</taxon>
        <taxon>Bacillati</taxon>
        <taxon>Bacillota</taxon>
        <taxon>Clostridia</taxon>
        <taxon>Eubacteriales</taxon>
        <taxon>Clostridiaceae</taxon>
        <taxon>Clostridium</taxon>
    </lineage>
</organism>
<keyword evidence="2" id="KW-1185">Reference proteome</keyword>
<dbReference type="EMBL" id="ACOM01000005">
    <property type="protein sequence ID" value="EEP54047.1"/>
    <property type="molecule type" value="Genomic_DNA"/>
</dbReference>
<accession>C4IGT7</accession>
<dbReference type="AlphaFoldDB" id="C4IGT7"/>
<reference evidence="1 2" key="1">
    <citation type="submission" date="2009-08" db="EMBL/GenBank/DDBJ databases">
        <authorList>
            <person name="Shrivastava S."/>
            <person name="Brinkac L.B."/>
            <person name="Brown J.L."/>
            <person name="Bruce D.B."/>
            <person name="Detter C."/>
            <person name="Green L.D."/>
            <person name="Munk C.A."/>
            <person name="Rogers Y.C."/>
            <person name="Tapia R."/>
            <person name="Sims D.R."/>
            <person name="Smith L.A."/>
            <person name="Smith T.J."/>
            <person name="Sutton G."/>
            <person name="Brettin T."/>
        </authorList>
    </citation>
    <scope>NUCLEOTIDE SEQUENCE [LARGE SCALE GENOMIC DNA]</scope>
    <source>
        <strain evidence="2">E4 str. BoNT E BL5262</strain>
    </source>
</reference>
<sequence length="46" mass="5356">MEIRCKGGVVMFNLEKDDLITDEQQAYCIIAEVVELYQSQYVRKGE</sequence>
<protein>
    <submittedName>
        <fullName evidence="1">Uncharacterized protein</fullName>
    </submittedName>
</protein>
<evidence type="ECO:0000313" key="1">
    <source>
        <dbReference type="EMBL" id="EEP54047.1"/>
    </source>
</evidence>
<evidence type="ECO:0000313" key="2">
    <source>
        <dbReference type="Proteomes" id="UP000003081"/>
    </source>
</evidence>
<proteinExistence type="predicted"/>
<dbReference type="Proteomes" id="UP000003081">
    <property type="component" value="Unassembled WGS sequence"/>
</dbReference>